<evidence type="ECO:0000259" key="4">
    <source>
        <dbReference type="PROSITE" id="PS50041"/>
    </source>
</evidence>
<name>A0A914VBK5_9BILA</name>
<protein>
    <submittedName>
        <fullName evidence="6">C-type lectin domain-containing protein</fullName>
    </submittedName>
</protein>
<dbReference type="InterPro" id="IPR051379">
    <property type="entry name" value="C-type_Lectin_Receptor_IMM"/>
</dbReference>
<keyword evidence="1" id="KW-0430">Lectin</keyword>
<dbReference type="Gene3D" id="3.10.100.10">
    <property type="entry name" value="Mannose-Binding Protein A, subunit A"/>
    <property type="match status" value="1"/>
</dbReference>
<keyword evidence="2" id="KW-1015">Disulfide bond</keyword>
<dbReference type="Pfam" id="PF00059">
    <property type="entry name" value="Lectin_C"/>
    <property type="match status" value="1"/>
</dbReference>
<dbReference type="SMART" id="SM00034">
    <property type="entry name" value="CLECT"/>
    <property type="match status" value="1"/>
</dbReference>
<evidence type="ECO:0000256" key="2">
    <source>
        <dbReference type="ARBA" id="ARBA00023157"/>
    </source>
</evidence>
<dbReference type="InterPro" id="IPR001304">
    <property type="entry name" value="C-type_lectin-like"/>
</dbReference>
<evidence type="ECO:0000313" key="5">
    <source>
        <dbReference type="Proteomes" id="UP000887566"/>
    </source>
</evidence>
<feature type="signal peptide" evidence="3">
    <location>
        <begin position="1"/>
        <end position="19"/>
    </location>
</feature>
<dbReference type="PANTHER" id="PTHR46746">
    <property type="entry name" value="KILLER CELL LECTIN-LIKE RECEPTOR SUBFAMILY F MEMBER 2"/>
    <property type="match status" value="1"/>
</dbReference>
<organism evidence="5 6">
    <name type="scientific">Plectus sambesii</name>
    <dbReference type="NCBI Taxonomy" id="2011161"/>
    <lineage>
        <taxon>Eukaryota</taxon>
        <taxon>Metazoa</taxon>
        <taxon>Ecdysozoa</taxon>
        <taxon>Nematoda</taxon>
        <taxon>Chromadorea</taxon>
        <taxon>Plectida</taxon>
        <taxon>Plectina</taxon>
        <taxon>Plectoidea</taxon>
        <taxon>Plectidae</taxon>
        <taxon>Plectus</taxon>
    </lineage>
</organism>
<feature type="chain" id="PRO_5037918124" evidence="3">
    <location>
        <begin position="20"/>
        <end position="216"/>
    </location>
</feature>
<feature type="domain" description="C-type lectin" evidence="4">
    <location>
        <begin position="69"/>
        <end position="192"/>
    </location>
</feature>
<evidence type="ECO:0000256" key="3">
    <source>
        <dbReference type="SAM" id="SignalP"/>
    </source>
</evidence>
<proteinExistence type="predicted"/>
<keyword evidence="5" id="KW-1185">Reference proteome</keyword>
<evidence type="ECO:0000256" key="1">
    <source>
        <dbReference type="ARBA" id="ARBA00022734"/>
    </source>
</evidence>
<dbReference type="WBParaSite" id="PSAMB.scaffold1754size28087.g14731.t1">
    <property type="protein sequence ID" value="PSAMB.scaffold1754size28087.g14731.t1"/>
    <property type="gene ID" value="PSAMB.scaffold1754size28087.g14731"/>
</dbReference>
<accession>A0A914VBK5</accession>
<dbReference type="GO" id="GO:0030246">
    <property type="term" value="F:carbohydrate binding"/>
    <property type="evidence" value="ECO:0007669"/>
    <property type="project" value="UniProtKB-KW"/>
</dbReference>
<dbReference type="InterPro" id="IPR016186">
    <property type="entry name" value="C-type_lectin-like/link_sf"/>
</dbReference>
<dbReference type="AlphaFoldDB" id="A0A914VBK5"/>
<dbReference type="Proteomes" id="UP000887566">
    <property type="component" value="Unplaced"/>
</dbReference>
<evidence type="ECO:0000313" key="6">
    <source>
        <dbReference type="WBParaSite" id="PSAMB.scaffold1754size28087.g14731.t1"/>
    </source>
</evidence>
<sequence>MAAALNSGTLLLASLVAIGAQFLEPNASQSLSHNQTELDHFLSDDGSGSGEGDQMGHGNQCCPSGWLTYLDSCYLYVRERRPFKQAENFCFQRQSTLFVVNTLDELDAIKIHSTAGFWTWIGLRVVSTMKPIRPTWATPHGMDPDLLPWLNKQSTHGWTASSSCVSFYQPFIEALNHVTYVPCTFPNYFICELNATEIALPSNSKAPALDPDWWWN</sequence>
<dbReference type="PROSITE" id="PS50041">
    <property type="entry name" value="C_TYPE_LECTIN_2"/>
    <property type="match status" value="1"/>
</dbReference>
<dbReference type="PANTHER" id="PTHR46746:SF9">
    <property type="entry name" value="CD209 ANTIGEN-LIKE PROTEIN C-LIKE"/>
    <property type="match status" value="1"/>
</dbReference>
<dbReference type="InterPro" id="IPR016187">
    <property type="entry name" value="CTDL_fold"/>
</dbReference>
<reference evidence="6" key="1">
    <citation type="submission" date="2022-11" db="UniProtKB">
        <authorList>
            <consortium name="WormBaseParasite"/>
        </authorList>
    </citation>
    <scope>IDENTIFICATION</scope>
</reference>
<keyword evidence="3" id="KW-0732">Signal</keyword>
<dbReference type="SUPFAM" id="SSF56436">
    <property type="entry name" value="C-type lectin-like"/>
    <property type="match status" value="1"/>
</dbReference>